<name>A0A2N3YET8_9MICO</name>
<gene>
    <name evidence="2" type="ORF">ATL31_0162</name>
</gene>
<dbReference type="Pfam" id="PF08823">
    <property type="entry name" value="PG_binding_2"/>
    <property type="match status" value="1"/>
</dbReference>
<proteinExistence type="predicted"/>
<reference evidence="2 3" key="1">
    <citation type="submission" date="2017-12" db="EMBL/GenBank/DDBJ databases">
        <title>Sequencing the genomes of 1000 Actinobacteria strains.</title>
        <authorList>
            <person name="Klenk H.-P."/>
        </authorList>
    </citation>
    <scope>NUCLEOTIDE SEQUENCE [LARGE SCALE GENOMIC DNA]</scope>
    <source>
        <strain evidence="2 3">DSM 12806</strain>
    </source>
</reference>
<evidence type="ECO:0000313" key="2">
    <source>
        <dbReference type="EMBL" id="PKW25374.1"/>
    </source>
</evidence>
<dbReference type="InterPro" id="IPR014927">
    <property type="entry name" value="PG-bd_2"/>
</dbReference>
<comment type="caution">
    <text evidence="2">The sequence shown here is derived from an EMBL/GenBank/DDBJ whole genome shotgun (WGS) entry which is preliminary data.</text>
</comment>
<dbReference type="Pfam" id="PF06267">
    <property type="entry name" value="DUF1028"/>
    <property type="match status" value="1"/>
</dbReference>
<dbReference type="RefSeq" id="WP_101394098.1">
    <property type="nucleotide sequence ID" value="NZ_PJNE01000001.1"/>
</dbReference>
<dbReference type="PANTHER" id="PTHR39328:SF1">
    <property type="entry name" value="BLL2871 PROTEIN"/>
    <property type="match status" value="1"/>
</dbReference>
<evidence type="ECO:0000313" key="3">
    <source>
        <dbReference type="Proteomes" id="UP000233781"/>
    </source>
</evidence>
<organism evidence="2 3">
    <name type="scientific">Phycicoccus duodecadis</name>
    <dbReference type="NCBI Taxonomy" id="173053"/>
    <lineage>
        <taxon>Bacteria</taxon>
        <taxon>Bacillati</taxon>
        <taxon>Actinomycetota</taxon>
        <taxon>Actinomycetes</taxon>
        <taxon>Micrococcales</taxon>
        <taxon>Intrasporangiaceae</taxon>
        <taxon>Phycicoccus</taxon>
    </lineage>
</organism>
<dbReference type="GO" id="GO:0016787">
    <property type="term" value="F:hydrolase activity"/>
    <property type="evidence" value="ECO:0007669"/>
    <property type="project" value="UniProtKB-KW"/>
</dbReference>
<dbReference type="Proteomes" id="UP000233781">
    <property type="component" value="Unassembled WGS sequence"/>
</dbReference>
<dbReference type="OrthoDB" id="9790012at2"/>
<keyword evidence="3" id="KW-1185">Reference proteome</keyword>
<feature type="domain" description="Putative peptidoglycan binding" evidence="1">
    <location>
        <begin position="212"/>
        <end position="271"/>
    </location>
</feature>
<sequence>MTFSIAARDADAWGVAVASKFLAVGSVVPRVVLGHCAIATQAMARVAYLDELEAALRAGTPTAEALAAALAGDDGGAHRQVGVVGPDGPATHTGAECLHWAGGRTGAEGRSAYAIQGNILVGPQVVEAMETAWHEHAGAPLDERLVAVLLAGDAAGGDARGRQSAALLVRRPGAGYDASGVLADLRVDDHPEAPHELARLHQLSSLYFGTAQDVRPLEGPLRAEVAALLAAVGHAPVSDDVEAALEAWMGEANLENRHASGGIDTRVLGVLRDGLPTGP</sequence>
<protein>
    <submittedName>
        <fullName evidence="2">Putative Ntn-hydrolase superfamily protein</fullName>
    </submittedName>
</protein>
<dbReference type="InterPro" id="IPR010430">
    <property type="entry name" value="DUF1028"/>
</dbReference>
<accession>A0A2N3YET8</accession>
<keyword evidence="2" id="KW-0378">Hydrolase</keyword>
<dbReference type="InterPro" id="IPR029055">
    <property type="entry name" value="Ntn_hydrolases_N"/>
</dbReference>
<dbReference type="PANTHER" id="PTHR39328">
    <property type="entry name" value="BLL2871 PROTEIN"/>
    <property type="match status" value="1"/>
</dbReference>
<dbReference type="SUPFAM" id="SSF56235">
    <property type="entry name" value="N-terminal nucleophile aminohydrolases (Ntn hydrolases)"/>
    <property type="match status" value="1"/>
</dbReference>
<dbReference type="AlphaFoldDB" id="A0A2N3YET8"/>
<dbReference type="Gene3D" id="3.60.20.10">
    <property type="entry name" value="Glutamine Phosphoribosylpyrophosphate, subunit 1, domain 1"/>
    <property type="match status" value="1"/>
</dbReference>
<dbReference type="EMBL" id="PJNE01000001">
    <property type="protein sequence ID" value="PKW25374.1"/>
    <property type="molecule type" value="Genomic_DNA"/>
</dbReference>
<evidence type="ECO:0000259" key="1">
    <source>
        <dbReference type="Pfam" id="PF08823"/>
    </source>
</evidence>